<name>A6ICG5_RAT</name>
<proteinExistence type="predicted"/>
<feature type="region of interest" description="Disordered" evidence="1">
    <location>
        <begin position="1"/>
        <end position="86"/>
    </location>
</feature>
<evidence type="ECO:0000313" key="2">
    <source>
        <dbReference type="EMBL" id="EDM09682.1"/>
    </source>
</evidence>
<dbReference type="EMBL" id="CH473958">
    <property type="protein sequence ID" value="EDM09682.1"/>
    <property type="molecule type" value="Genomic_DNA"/>
</dbReference>
<evidence type="ECO:0000256" key="1">
    <source>
        <dbReference type="SAM" id="MobiDB-lite"/>
    </source>
</evidence>
<accession>A6ICG5</accession>
<gene>
    <name evidence="2 4" type="primary">Tnni1</name>
    <name evidence="2" type="ORF">rCG_46533</name>
</gene>
<evidence type="ECO:0000313" key="4">
    <source>
        <dbReference type="RGD" id="621765"/>
    </source>
</evidence>
<dbReference type="RGD" id="621765">
    <property type="gene designation" value="Tnni1"/>
</dbReference>
<feature type="compositionally biased region" description="Basic and acidic residues" evidence="1">
    <location>
        <begin position="74"/>
        <end position="86"/>
    </location>
</feature>
<protein>
    <submittedName>
        <fullName evidence="2">Troponin I, skeletal, slow 1</fullName>
    </submittedName>
</protein>
<sequence>MPPQHERDQGPEAEGAGPPWEVQASTPAPGPCLSRRHAPSPTGFQTQGVHGSAGQPQVCEERRHRKGAASGGGRLEEERGGHVWHGRPQEDVRCCQVPNLAVEVGLLNGTLGHALVPFQPHSPILLPMPGALPPSSSTMPTFEARMSAHRGEERRWCLRPHSGSVGLQYPPGMLGLSRHPKGP</sequence>
<dbReference type="AlphaFoldDB" id="A6ICG5"/>
<feature type="compositionally biased region" description="Basic and acidic residues" evidence="1">
    <location>
        <begin position="1"/>
        <end position="10"/>
    </location>
</feature>
<reference evidence="2 3" key="1">
    <citation type="submission" date="2005-09" db="EMBL/GenBank/DDBJ databases">
        <authorList>
            <person name="Mural R.J."/>
            <person name="Li P.W."/>
            <person name="Adams M.D."/>
            <person name="Amanatides P.G."/>
            <person name="Baden-Tillson H."/>
            <person name="Barnstead M."/>
            <person name="Chin S.H."/>
            <person name="Dew I."/>
            <person name="Evans C.A."/>
            <person name="Ferriera S."/>
            <person name="Flanigan M."/>
            <person name="Fosler C."/>
            <person name="Glodek A."/>
            <person name="Gu Z."/>
            <person name="Holt R.A."/>
            <person name="Jennings D."/>
            <person name="Kraft C.L."/>
            <person name="Lu F."/>
            <person name="Nguyen T."/>
            <person name="Nusskern D.R."/>
            <person name="Pfannkoch C.M."/>
            <person name="Sitter C."/>
            <person name="Sutton G.G."/>
            <person name="Venter J.C."/>
            <person name="Wang Z."/>
            <person name="Woodage T."/>
            <person name="Zheng X.H."/>
            <person name="Zhong F."/>
        </authorList>
    </citation>
    <scope>NUCLEOTIDE SEQUENCE [LARGE SCALE GENOMIC DNA]</scope>
    <source>
        <strain>BN</strain>
        <strain evidence="3">Sprague-Dawley</strain>
    </source>
</reference>
<dbReference type="Proteomes" id="UP000234681">
    <property type="component" value="Chromosome 13"/>
</dbReference>
<organism evidence="2 3">
    <name type="scientific">Rattus norvegicus</name>
    <name type="common">Rat</name>
    <dbReference type="NCBI Taxonomy" id="10116"/>
    <lineage>
        <taxon>Eukaryota</taxon>
        <taxon>Metazoa</taxon>
        <taxon>Chordata</taxon>
        <taxon>Craniata</taxon>
        <taxon>Vertebrata</taxon>
        <taxon>Euteleostomi</taxon>
        <taxon>Mammalia</taxon>
        <taxon>Eutheria</taxon>
        <taxon>Euarchontoglires</taxon>
        <taxon>Glires</taxon>
        <taxon>Rodentia</taxon>
        <taxon>Myomorpha</taxon>
        <taxon>Muroidea</taxon>
        <taxon>Muridae</taxon>
        <taxon>Murinae</taxon>
        <taxon>Rattus</taxon>
    </lineage>
</organism>
<evidence type="ECO:0000313" key="3">
    <source>
        <dbReference type="Proteomes" id="UP000234681"/>
    </source>
</evidence>